<dbReference type="GO" id="GO:0097347">
    <property type="term" value="C:TAM protein secretion complex"/>
    <property type="evidence" value="ECO:0007669"/>
    <property type="project" value="TreeGrafter"/>
</dbReference>
<dbReference type="GO" id="GO:0005886">
    <property type="term" value="C:plasma membrane"/>
    <property type="evidence" value="ECO:0007669"/>
    <property type="project" value="InterPro"/>
</dbReference>
<evidence type="ECO:0000313" key="8">
    <source>
        <dbReference type="Proteomes" id="UP000596079"/>
    </source>
</evidence>
<keyword evidence="3 5" id="KW-1133">Transmembrane helix</keyword>
<protein>
    <submittedName>
        <fullName evidence="7">Translocation/assembly module TamB domain-containing protein</fullName>
    </submittedName>
</protein>
<name>A0A7T7WH85_9GAMM</name>
<dbReference type="Pfam" id="PF04357">
    <property type="entry name" value="TamB"/>
    <property type="match status" value="1"/>
</dbReference>
<keyword evidence="4 5" id="KW-0472">Membrane</keyword>
<proteinExistence type="predicted"/>
<dbReference type="GO" id="GO:0009306">
    <property type="term" value="P:protein secretion"/>
    <property type="evidence" value="ECO:0007669"/>
    <property type="project" value="InterPro"/>
</dbReference>
<gene>
    <name evidence="7" type="ORF">IAQ69_08875</name>
</gene>
<dbReference type="PANTHER" id="PTHR36985:SF1">
    <property type="entry name" value="TRANSLOCATION AND ASSEMBLY MODULE SUBUNIT TAMB"/>
    <property type="match status" value="1"/>
</dbReference>
<sequence>MVENQPQPEQEQQPEVVPKKRRIFRSILLSVLFSLIFLLSVLAILFSTDKGSKFLLDQVMQRQEIIHYEYEGGNLWRGIILKNVLVTLKPVDVKIDRADVKLGWRAIIKKEIHLTEADVLNLQIINKNPPSDEPFKFNAIRLPFVLRVDHLLLDHLVIKTQTNVVDFYNIELNEALWSGTELNFEDSRMDMGYLSVREATGKMQFEGKYPLDARGILNLPSLRESLNIHDIQVRARGTLDTIQAGVATNTPDLLTGWAVLHPMRPNVPMRGELQFKQYHWPILTEQKLFTKDGVAEFNGNTKRLDLNVRTDIEGENIPDGQYTAVMYTDLVNQLNITDLNGQLMKGSVSLAGTVGWADRVDWDLTGRMNGIDPKHRRIPQVVQDFLPPSLDSNIASTGNLENGLHLTGLVDFDRYETWNIKLDQKPVNDNKAQPMLLDVAWKNIDRAVPYIGWLKSESGDVDLVLVEGQQNIHVATQVAQHEEGLLPTGMYQAQLNLKNNILNVPSFKYSGNGQAGSLTGNARIELPEEKRQLRWSAVLNAQNLNTQTLAAASPIDRLNGRIKASGYARPNQQIINLSGVDLTGRLAAQNETVHLTGNSNIALLFHDEKAGGGFKSYAVNYDGALSASQIKASQGLLKLRLSGTPDMLNIKELRHDGVAGKINANGQVNLTNGIGWNVNASLVRFKPQYFNAKLKGELSGNLQTQGVWSDAVKRVQIQRLNLAGMLNNKPVRGKGNLAVLIDSKQRGFVPQQFEANNLFLSYASNQIQATGNAQNLQLKVNAPALYELYPGLRGRVQGYINMQAQPRLQATANLAVDNFAFKNLFSVDKIRVRGQLPTSQTTPTLLTATMDQLRSGNRQIVRGEVSLAGTRAAHVLQVQAENKLSKFFVQLAGGFNAQNNWLGQIQRGDFDSLRTHLVQRQNAAVIYNTAQSDLFVGAHCWMSQQSQLCFDQPIRVNKTRGSASFITRNLDLADFSAFLPEGIALTGKVNGYAKAAWAQGAKPKIDARLVTRNGVIGLSSDDPEYLGSTLKYDEVGLVAKSVAAGLQIRLDVKTPDIGTGYANVIIDPYRDNKPMRGEIAFNQVQLKVFKPFIQDVRNLDGTLSYAGKISGTLTDPLLEGEIRVKDGAISMISLPVNLTNVQLYSSVRQNTATINGAFNSGRGAGKLTGSVDWKGDPRVQLKLQGENLLIRQAPLITAVVTPDLTLDMYPFNKKLSLSGKVDVPRALISMPEASEPVVGLSSDVRVVREGDDQLAILKAARPWDIRADVAVSLGNQVIFQGFDSRIPLLGRVNLTQRGLESAMRANGAIGVSQRVKIEAYGQSLDLNRAIARFNGPLSNPTLDIDANKSIQGSTVGVRVTGTASSPAIQVYNDAGLSEQEALNALITGRINEGASGLSQAEGFRSDVNNTIAAAGISLGLGGTRALTNQIGRSFGLSGLALDAQGTGDDTQVSVTGYITPDLYIRYGVGVFTPVNKLTLRYQMNQRLYLEASQSLERAIDLFYNWRF</sequence>
<keyword evidence="2 5" id="KW-0812">Transmembrane</keyword>
<evidence type="ECO:0000313" key="7">
    <source>
        <dbReference type="EMBL" id="QQN86992.1"/>
    </source>
</evidence>
<feature type="transmembrane region" description="Helical" evidence="5">
    <location>
        <begin position="27"/>
        <end position="46"/>
    </location>
</feature>
<dbReference type="EMBL" id="CP060811">
    <property type="protein sequence ID" value="QQN86992.1"/>
    <property type="molecule type" value="Genomic_DNA"/>
</dbReference>
<organism evidence="7 8">
    <name type="scientific">Acinetobacter variabilis</name>
    <dbReference type="NCBI Taxonomy" id="70346"/>
    <lineage>
        <taxon>Bacteria</taxon>
        <taxon>Pseudomonadati</taxon>
        <taxon>Pseudomonadota</taxon>
        <taxon>Gammaproteobacteria</taxon>
        <taxon>Moraxellales</taxon>
        <taxon>Moraxellaceae</taxon>
        <taxon>Acinetobacter</taxon>
    </lineage>
</organism>
<dbReference type="Proteomes" id="UP000596079">
    <property type="component" value="Chromosome"/>
</dbReference>
<dbReference type="PANTHER" id="PTHR36985">
    <property type="entry name" value="TRANSLOCATION AND ASSEMBLY MODULE SUBUNIT TAMB"/>
    <property type="match status" value="1"/>
</dbReference>
<evidence type="ECO:0000256" key="3">
    <source>
        <dbReference type="ARBA" id="ARBA00022989"/>
    </source>
</evidence>
<evidence type="ECO:0000256" key="1">
    <source>
        <dbReference type="ARBA" id="ARBA00004167"/>
    </source>
</evidence>
<evidence type="ECO:0000256" key="4">
    <source>
        <dbReference type="ARBA" id="ARBA00023136"/>
    </source>
</evidence>
<comment type="subcellular location">
    <subcellularLocation>
        <location evidence="1">Membrane</location>
        <topology evidence="1">Single-pass membrane protein</topology>
    </subcellularLocation>
</comment>
<feature type="domain" description="Translocation and assembly module TamB C-terminal" evidence="6">
    <location>
        <begin position="1160"/>
        <end position="1507"/>
    </location>
</feature>
<dbReference type="RefSeq" id="WP_200228690.1">
    <property type="nucleotide sequence ID" value="NZ_CP060811.1"/>
</dbReference>
<reference evidence="7 8" key="1">
    <citation type="submission" date="2020-08" db="EMBL/GenBank/DDBJ databases">
        <title>Emergence of ISAba1-mediated novel tet(X) in Acinetobacter variabilis from a chicken farm.</title>
        <authorList>
            <person name="Peng K."/>
            <person name="Li R."/>
        </authorList>
    </citation>
    <scope>NUCLEOTIDE SEQUENCE [LARGE SCALE GENOMIC DNA]</scope>
    <source>
        <strain evidence="7 8">XM9F202-2</strain>
    </source>
</reference>
<evidence type="ECO:0000256" key="5">
    <source>
        <dbReference type="SAM" id="Phobius"/>
    </source>
</evidence>
<accession>A0A7T7WH85</accession>
<evidence type="ECO:0000259" key="6">
    <source>
        <dbReference type="Pfam" id="PF04357"/>
    </source>
</evidence>
<dbReference type="InterPro" id="IPR007452">
    <property type="entry name" value="TamB_C"/>
</dbReference>
<evidence type="ECO:0000256" key="2">
    <source>
        <dbReference type="ARBA" id="ARBA00022692"/>
    </source>
</evidence>